<reference evidence="2 3" key="1">
    <citation type="submission" date="2023-07" db="EMBL/GenBank/DDBJ databases">
        <title>Sorghum-associated microbial communities from plants grown in Nebraska, USA.</title>
        <authorList>
            <person name="Schachtman D."/>
        </authorList>
    </citation>
    <scope>NUCLEOTIDE SEQUENCE [LARGE SCALE GENOMIC DNA]</scope>
    <source>
        <strain evidence="2 3">DS1307</strain>
    </source>
</reference>
<proteinExistence type="predicted"/>
<feature type="region of interest" description="Disordered" evidence="1">
    <location>
        <begin position="1"/>
        <end position="35"/>
    </location>
</feature>
<dbReference type="EMBL" id="JAUSRF010000002">
    <property type="protein sequence ID" value="MDP9835987.1"/>
    <property type="molecule type" value="Genomic_DNA"/>
</dbReference>
<keyword evidence="3" id="KW-1185">Reference proteome</keyword>
<organism evidence="2 3">
    <name type="scientific">Neorhizobium huautlense</name>
    <dbReference type="NCBI Taxonomy" id="67774"/>
    <lineage>
        <taxon>Bacteria</taxon>
        <taxon>Pseudomonadati</taxon>
        <taxon>Pseudomonadota</taxon>
        <taxon>Alphaproteobacteria</taxon>
        <taxon>Hyphomicrobiales</taxon>
        <taxon>Rhizobiaceae</taxon>
        <taxon>Rhizobium/Agrobacterium group</taxon>
        <taxon>Neorhizobium</taxon>
    </lineage>
</organism>
<evidence type="ECO:0000313" key="2">
    <source>
        <dbReference type="EMBL" id="MDP9835987.1"/>
    </source>
</evidence>
<evidence type="ECO:0000313" key="3">
    <source>
        <dbReference type="Proteomes" id="UP001241472"/>
    </source>
</evidence>
<protein>
    <submittedName>
        <fullName evidence="2">Uncharacterized protein</fullName>
    </submittedName>
</protein>
<sequence length="61" mass="6368">MILNLVEEATSTRQARAGPPRKGGDRCAAPSSPHQENCGITACPNITLTLPKTHPSARSTG</sequence>
<evidence type="ECO:0000256" key="1">
    <source>
        <dbReference type="SAM" id="MobiDB-lite"/>
    </source>
</evidence>
<name>A0ABT9PNH3_9HYPH</name>
<dbReference type="Proteomes" id="UP001241472">
    <property type="component" value="Unassembled WGS sequence"/>
</dbReference>
<gene>
    <name evidence="2" type="ORF">J2T09_000729</name>
</gene>
<accession>A0ABT9PNH3</accession>
<comment type="caution">
    <text evidence="2">The sequence shown here is derived from an EMBL/GenBank/DDBJ whole genome shotgun (WGS) entry which is preliminary data.</text>
</comment>